<evidence type="ECO:0000313" key="1">
    <source>
        <dbReference type="EMBL" id="CAF0863130.1"/>
    </source>
</evidence>
<dbReference type="EMBL" id="CAJNOR010000273">
    <property type="protein sequence ID" value="CAF0863130.1"/>
    <property type="molecule type" value="Genomic_DNA"/>
</dbReference>
<comment type="caution">
    <text evidence="1">The sequence shown here is derived from an EMBL/GenBank/DDBJ whole genome shotgun (WGS) entry which is preliminary data.</text>
</comment>
<evidence type="ECO:0000313" key="2">
    <source>
        <dbReference type="Proteomes" id="UP000663828"/>
    </source>
</evidence>
<reference evidence="1" key="1">
    <citation type="submission" date="2021-02" db="EMBL/GenBank/DDBJ databases">
        <authorList>
            <person name="Nowell W R."/>
        </authorList>
    </citation>
    <scope>NUCLEOTIDE SEQUENCE</scope>
</reference>
<gene>
    <name evidence="1" type="ORF">XAT740_LOCUS6096</name>
</gene>
<sequence>MTTHLGNGSIHSFDIDTEIERLAVQELVTKRAHRQHLLASDVYCLTAKYRPVRSLPRITIQHSTSLNSQMQTKSVRTIADRQEPFYCSSCHQNPTSTRYKPSAILSAQQDYHLQVNYELYYSQKPYLKRRFNYKQRWKIYGMIFIFYFMLKRKLRIAKRNANYYEYDYHRIRFLELLTVVHRVYLDPNCSIYQTLSHVIRNSTQLLDQTILFHCVQVILDQITNIIPKDGLIGTSSRESVFIYLLDCSLEQYPTGYFWSIEKHLLSLSYAKMRERGFKQLDHFTTKFLVISVFIYRGLIKTLLLKPVKYRLIRGQLNRTQWLNIRLLSTVILYITRHAIIYKEQSNQLPMPFPIEMKNYLMDDAKLKNIFKTIDQLVESTAPALSSWASEYADRLQRYLVSMKAY</sequence>
<name>A0A813X884_ADIRI</name>
<keyword evidence="2" id="KW-1185">Reference proteome</keyword>
<proteinExistence type="predicted"/>
<dbReference type="AlphaFoldDB" id="A0A813X884"/>
<dbReference type="Proteomes" id="UP000663828">
    <property type="component" value="Unassembled WGS sequence"/>
</dbReference>
<protein>
    <submittedName>
        <fullName evidence="1">Uncharacterized protein</fullName>
    </submittedName>
</protein>
<organism evidence="1 2">
    <name type="scientific">Adineta ricciae</name>
    <name type="common">Rotifer</name>
    <dbReference type="NCBI Taxonomy" id="249248"/>
    <lineage>
        <taxon>Eukaryota</taxon>
        <taxon>Metazoa</taxon>
        <taxon>Spiralia</taxon>
        <taxon>Gnathifera</taxon>
        <taxon>Rotifera</taxon>
        <taxon>Eurotatoria</taxon>
        <taxon>Bdelloidea</taxon>
        <taxon>Adinetida</taxon>
        <taxon>Adinetidae</taxon>
        <taxon>Adineta</taxon>
    </lineage>
</organism>
<accession>A0A813X884</accession>